<sequence length="77" mass="8477">MVVYINVAELSAAEIHDCFFSKEKAAVSIFWRQPPVYEGGILYYKTTVFPLGAAFAGFGRNPACCSSRTLSFTAFVI</sequence>
<name>A0A1T4TAJ8_9BACT</name>
<reference evidence="2" key="1">
    <citation type="submission" date="2017-02" db="EMBL/GenBank/DDBJ databases">
        <authorList>
            <person name="Varghese N."/>
            <person name="Submissions S."/>
        </authorList>
    </citation>
    <scope>NUCLEOTIDE SEQUENCE [LARGE SCALE GENOMIC DNA]</scope>
    <source>
        <strain evidence="2">DSM 22224</strain>
    </source>
</reference>
<dbReference type="AlphaFoldDB" id="A0A1T4TAJ8"/>
<accession>A0A1T4TAJ8</accession>
<proteinExistence type="predicted"/>
<dbReference type="Proteomes" id="UP000190367">
    <property type="component" value="Unassembled WGS sequence"/>
</dbReference>
<evidence type="ECO:0000313" key="1">
    <source>
        <dbReference type="EMBL" id="SKA37269.1"/>
    </source>
</evidence>
<keyword evidence="2" id="KW-1185">Reference proteome</keyword>
<gene>
    <name evidence="1" type="ORF">SAMN04488128_104249</name>
</gene>
<organism evidence="1 2">
    <name type="scientific">Chitinophaga eiseniae</name>
    <dbReference type="NCBI Taxonomy" id="634771"/>
    <lineage>
        <taxon>Bacteria</taxon>
        <taxon>Pseudomonadati</taxon>
        <taxon>Bacteroidota</taxon>
        <taxon>Chitinophagia</taxon>
        <taxon>Chitinophagales</taxon>
        <taxon>Chitinophagaceae</taxon>
        <taxon>Chitinophaga</taxon>
    </lineage>
</organism>
<protein>
    <submittedName>
        <fullName evidence="1">Uncharacterized protein</fullName>
    </submittedName>
</protein>
<dbReference type="EMBL" id="FUWZ01000004">
    <property type="protein sequence ID" value="SKA37269.1"/>
    <property type="molecule type" value="Genomic_DNA"/>
</dbReference>
<evidence type="ECO:0000313" key="2">
    <source>
        <dbReference type="Proteomes" id="UP000190367"/>
    </source>
</evidence>